<evidence type="ECO:0000313" key="1">
    <source>
        <dbReference type="EMBL" id="ERM97528.1"/>
    </source>
</evidence>
<gene>
    <name evidence="1" type="ORF">AMTR_s04975p00003190</name>
</gene>
<organism evidence="1 2">
    <name type="scientific">Amborella trichopoda</name>
    <dbReference type="NCBI Taxonomy" id="13333"/>
    <lineage>
        <taxon>Eukaryota</taxon>
        <taxon>Viridiplantae</taxon>
        <taxon>Streptophyta</taxon>
        <taxon>Embryophyta</taxon>
        <taxon>Tracheophyta</taxon>
        <taxon>Spermatophyta</taxon>
        <taxon>Magnoliopsida</taxon>
        <taxon>Amborellales</taxon>
        <taxon>Amborellaceae</taxon>
        <taxon>Amborella</taxon>
    </lineage>
</organism>
<sequence>MRRYHNCVPPMIISGHQSTMISQHQLAAKEYLEAYKVQPDNPLINLCVGTALISIALGHRVQNKNHCLVQGFAFLYNYQRLCKNSQ</sequence>
<dbReference type="InterPro" id="IPR039340">
    <property type="entry name" value="Tfc4/TFIIIC-102/Sfc4"/>
</dbReference>
<dbReference type="GO" id="GO:0006383">
    <property type="term" value="P:transcription by RNA polymerase III"/>
    <property type="evidence" value="ECO:0007669"/>
    <property type="project" value="InterPro"/>
</dbReference>
<dbReference type="EMBL" id="KI396223">
    <property type="protein sequence ID" value="ERM97528.1"/>
    <property type="molecule type" value="Genomic_DNA"/>
</dbReference>
<evidence type="ECO:0000313" key="2">
    <source>
        <dbReference type="Proteomes" id="UP000017836"/>
    </source>
</evidence>
<dbReference type="PANTHER" id="PTHR23082">
    <property type="entry name" value="TRANSCRIPTION INITIATION FACTOR IIIC TFIIIC , POLYPEPTIDE 3-RELATED"/>
    <property type="match status" value="1"/>
</dbReference>
<dbReference type="PANTHER" id="PTHR23082:SF0">
    <property type="entry name" value="GENERAL TRANSCRIPTION FACTOR 3C POLYPEPTIDE 3"/>
    <property type="match status" value="1"/>
</dbReference>
<dbReference type="AlphaFoldDB" id="U5D077"/>
<reference evidence="2" key="1">
    <citation type="journal article" date="2013" name="Science">
        <title>The Amborella genome and the evolution of flowering plants.</title>
        <authorList>
            <consortium name="Amborella Genome Project"/>
        </authorList>
    </citation>
    <scope>NUCLEOTIDE SEQUENCE [LARGE SCALE GENOMIC DNA]</scope>
</reference>
<dbReference type="HOGENOM" id="CLU_2546842_0_0_1"/>
<proteinExistence type="predicted"/>
<accession>U5D077</accession>
<name>U5D077_AMBTC</name>
<dbReference type="STRING" id="13333.U5D077"/>
<keyword evidence="2" id="KW-1185">Reference proteome</keyword>
<protein>
    <submittedName>
        <fullName evidence="1">Uncharacterized protein</fullName>
    </submittedName>
</protein>
<dbReference type="eggNOG" id="KOG2076">
    <property type="taxonomic scope" value="Eukaryota"/>
</dbReference>
<dbReference type="Gramene" id="ERM97528">
    <property type="protein sequence ID" value="ERM97528"/>
    <property type="gene ID" value="AMTR_s04975p00003190"/>
</dbReference>
<dbReference type="Proteomes" id="UP000017836">
    <property type="component" value="Unassembled WGS sequence"/>
</dbReference>
<feature type="non-terminal residue" evidence="1">
    <location>
        <position position="86"/>
    </location>
</feature>